<dbReference type="InterPro" id="IPR007555">
    <property type="entry name" value="DUF499"/>
</dbReference>
<dbReference type="Pfam" id="PF04465">
    <property type="entry name" value="DUF499"/>
    <property type="match status" value="1"/>
</dbReference>
<gene>
    <name evidence="1" type="ORF">HF882_18870</name>
</gene>
<dbReference type="AlphaFoldDB" id="A0A848B7C2"/>
<evidence type="ECO:0000313" key="1">
    <source>
        <dbReference type="EMBL" id="NMD88656.1"/>
    </source>
</evidence>
<evidence type="ECO:0000313" key="2">
    <source>
        <dbReference type="Proteomes" id="UP000576225"/>
    </source>
</evidence>
<reference evidence="1 2" key="1">
    <citation type="submission" date="2020-04" db="EMBL/GenBank/DDBJ databases">
        <authorList>
            <person name="Hitch T.C.A."/>
            <person name="Wylensek D."/>
            <person name="Clavel T."/>
        </authorList>
    </citation>
    <scope>NUCLEOTIDE SEQUENCE [LARGE SCALE GENOMIC DNA]</scope>
    <source>
        <strain evidence="1 2">COR2-253-APC-1A</strain>
    </source>
</reference>
<comment type="caution">
    <text evidence="1">The sequence shown here is derived from an EMBL/GenBank/DDBJ whole genome shotgun (WGS) entry which is preliminary data.</text>
</comment>
<dbReference type="Proteomes" id="UP000576225">
    <property type="component" value="Unassembled WGS sequence"/>
</dbReference>
<name>A0A848B7C2_9BACT</name>
<protein>
    <submittedName>
        <fullName evidence="1">ATP-binding protein</fullName>
    </submittedName>
</protein>
<accession>A0A848B7C2</accession>
<sequence length="935" mass="104792">MKPWRQIARPHRDVLEGTFQQSEFAADISQVVQGNASPEYQDAEKFFARTYITEGMRLLLISVARRLAGQAGDPVIQLQTNFGGGKTHSLLAVYHLAKRTVPTDHLQGIPALLDEAGITSLPTANIAVIDGINLSPNQPSERGALKIRTIWGEIAYQLLGVEGYEMVADSDASGSAPGKEVVISLLKKAAPCVLLLDELVAFYRQLDGSERLAAGTLESNMSFIQSLTESVKCVPNAVLLASLPESDTESVGSFGKTVLDTLEKFFGRVENVWKPVAADESFEIVRRRLFDSIGDPEEMATVCREFVDYYRKNKDKFPAEIQENRYAERLKKSYPIHPEVFDRLYQDWSTLDKFQKTRGVLQYMAIIIHRLWNSDDQDPMIMPGSIPLADTNVRIKSTAYLPPGWDPIIEKEIDGPGSEPARIDGNDTRFGSIFAARRAARAIFFGSAPSSAAQGRRGIAVERILLGCAIPGQIVSIYEDVLKRLRDKLHYLFVDTDHFWFDTRPNLRREMESRKGKIDTLLLKRTLKETTARLAGHGLLFSGVHVFTPHGDIPDEFGTGPRLVLLPPDLSNAYSQAERKLACNAAEEILNKRGEQPRMRRNRLFFLAPDMNTIARVLDQCRTCLAWKEIVNDIELSRLNLDLFQASQAKKELGIAQKILDQAILECYRYVMIPRPSGPNKVEFDVRRIGTTSSNIATAVEKILVDGEEIIQRWSPVFLKKLLAENYFKNGQTEISALKVWQDCCTYYQMPRLLNQDVFERAMVDGVSKGDYFGYADGKEGEKYLGFQYASQVFSLGLDDQALLIEWETAARYKADHTPNPEFVTPAAEEILHSASWNDTIPQQQPPGGNGTTPQKKQYRNFFGSASIDPIKGTFQFQNIMQELVSLFTTKPGVKVTIKLDIEASSSTPFDDNTVRAVKENSVVLKLESSDFSED</sequence>
<dbReference type="EMBL" id="JABAEW010000053">
    <property type="protein sequence ID" value="NMD88656.1"/>
    <property type="molecule type" value="Genomic_DNA"/>
</dbReference>
<proteinExistence type="predicted"/>
<dbReference type="RefSeq" id="WP_168963703.1">
    <property type="nucleotide sequence ID" value="NZ_JABAEW010000053.1"/>
</dbReference>
<keyword evidence="1" id="KW-0547">Nucleotide-binding</keyword>
<organism evidence="1 2">
    <name type="scientific">Victivallis vadensis</name>
    <dbReference type="NCBI Taxonomy" id="172901"/>
    <lineage>
        <taxon>Bacteria</taxon>
        <taxon>Pseudomonadati</taxon>
        <taxon>Lentisphaerota</taxon>
        <taxon>Lentisphaeria</taxon>
        <taxon>Victivallales</taxon>
        <taxon>Victivallaceae</taxon>
        <taxon>Victivallis</taxon>
    </lineage>
</organism>
<keyword evidence="1" id="KW-0067">ATP-binding</keyword>
<dbReference type="GO" id="GO:0005524">
    <property type="term" value="F:ATP binding"/>
    <property type="evidence" value="ECO:0007669"/>
    <property type="project" value="UniProtKB-KW"/>
</dbReference>